<name>A0A7S4A5D0_9STRA</name>
<evidence type="ECO:0000256" key="1">
    <source>
        <dbReference type="SAM" id="MobiDB-lite"/>
    </source>
</evidence>
<protein>
    <submittedName>
        <fullName evidence="3">Uncharacterized protein</fullName>
    </submittedName>
</protein>
<organism evidence="3">
    <name type="scientific">Pelagomonas calceolata</name>
    <dbReference type="NCBI Taxonomy" id="35677"/>
    <lineage>
        <taxon>Eukaryota</taxon>
        <taxon>Sar</taxon>
        <taxon>Stramenopiles</taxon>
        <taxon>Ochrophyta</taxon>
        <taxon>Pelagophyceae</taxon>
        <taxon>Pelagomonadales</taxon>
        <taxon>Pelagomonadaceae</taxon>
        <taxon>Pelagomonas</taxon>
    </lineage>
</organism>
<feature type="signal peptide" evidence="2">
    <location>
        <begin position="1"/>
        <end position="19"/>
    </location>
</feature>
<proteinExistence type="predicted"/>
<reference evidence="3" key="1">
    <citation type="submission" date="2021-01" db="EMBL/GenBank/DDBJ databases">
        <authorList>
            <person name="Corre E."/>
            <person name="Pelletier E."/>
            <person name="Niang G."/>
            <person name="Scheremetjew M."/>
            <person name="Finn R."/>
            <person name="Kale V."/>
            <person name="Holt S."/>
            <person name="Cochrane G."/>
            <person name="Meng A."/>
            <person name="Brown T."/>
            <person name="Cohen L."/>
        </authorList>
    </citation>
    <scope>NUCLEOTIDE SEQUENCE</scope>
    <source>
        <strain evidence="3">CCMP1756</strain>
    </source>
</reference>
<feature type="region of interest" description="Disordered" evidence="1">
    <location>
        <begin position="43"/>
        <end position="82"/>
    </location>
</feature>
<evidence type="ECO:0000313" key="3">
    <source>
        <dbReference type="EMBL" id="CAE0703972.1"/>
    </source>
</evidence>
<accession>A0A7S4A5D0</accession>
<gene>
    <name evidence="3" type="ORF">PCAL00307_LOCUS19420</name>
</gene>
<dbReference type="EMBL" id="HBIW01022529">
    <property type="protein sequence ID" value="CAE0703972.1"/>
    <property type="molecule type" value="Transcribed_RNA"/>
</dbReference>
<evidence type="ECO:0000256" key="2">
    <source>
        <dbReference type="SAM" id="SignalP"/>
    </source>
</evidence>
<sequence>MPLVLLAATLLTHSTATDAANTTRRLQFSPSLRNQRQQFLKRRQRAREAEAATRAPFVGGRAVKKPPPPPPPKGERYDANKPPRVQAYYPAGQHAAGFGGQYLQRMAVFALCRRVPDRGCCYVHSPMPHDISGLKSDERCSTYEAGKAKNSVVPRFLKPNDIKWYMVADINVRKELRKMYDAVAHPTKQFECDYRIHARRGMHRDGLVPNATYVCLVRSIKKSDENAKICIFSEGSVEQFGELVKEDVTFVLNGDPAETFHGLVTAPNLFLGHSPLSQAAAMLATQAKVYTVPWEPGMSRAVANCWSPGDCSACYAKRKDNVPCCAPRNARVVDTLRNLNTWSLMGVTDQSYDRDPTGKGTWAPLPPQYEGEADWVKAWRKEESLYATKWVPPKPSYPDEGPDFDLAERIRRERGIKATPAPTQQAWDEKPRFREALHWAAHVARGIG</sequence>
<keyword evidence="2" id="KW-0732">Signal</keyword>
<dbReference type="AlphaFoldDB" id="A0A7S4A5D0"/>
<feature type="chain" id="PRO_5030707061" evidence="2">
    <location>
        <begin position="20"/>
        <end position="448"/>
    </location>
</feature>